<evidence type="ECO:0000313" key="2">
    <source>
        <dbReference type="Proteomes" id="UP000249829"/>
    </source>
</evidence>
<dbReference type="Proteomes" id="UP000249829">
    <property type="component" value="Unassembled WGS sequence"/>
</dbReference>
<dbReference type="AlphaFoldDB" id="A0A2V5IK06"/>
<sequence>MIYLSLPLPPACGLNSSYLVGYYSLPSYPRLLITCSVCGCGSAAHFLWLRLLLLLLLLPLLLSDSCSFRTDCLSRDLPACALIVKLILDARSPNPSCLVSFRTKSKALGSV</sequence>
<reference evidence="1 2" key="1">
    <citation type="submission" date="2018-02" db="EMBL/GenBank/DDBJ databases">
        <title>The genomes of Aspergillus section Nigri reveals drivers in fungal speciation.</title>
        <authorList>
            <consortium name="DOE Joint Genome Institute"/>
            <person name="Vesth T.C."/>
            <person name="Nybo J."/>
            <person name="Theobald S."/>
            <person name="Brandl J."/>
            <person name="Frisvad J.C."/>
            <person name="Nielsen K.F."/>
            <person name="Lyhne E.K."/>
            <person name="Kogle M.E."/>
            <person name="Kuo A."/>
            <person name="Riley R."/>
            <person name="Clum A."/>
            <person name="Nolan M."/>
            <person name="Lipzen A."/>
            <person name="Salamov A."/>
            <person name="Henrissat B."/>
            <person name="Wiebenga A."/>
            <person name="De vries R.P."/>
            <person name="Grigoriev I.V."/>
            <person name="Mortensen U.H."/>
            <person name="Andersen M.R."/>
            <person name="Baker S.E."/>
        </authorList>
    </citation>
    <scope>NUCLEOTIDE SEQUENCE [LARGE SCALE GENOMIC DNA]</scope>
    <source>
        <strain evidence="1 2">CBS 115571</strain>
    </source>
</reference>
<organism evidence="1 2">
    <name type="scientific">Aspergillus violaceofuscus (strain CBS 115571)</name>
    <dbReference type="NCBI Taxonomy" id="1450538"/>
    <lineage>
        <taxon>Eukaryota</taxon>
        <taxon>Fungi</taxon>
        <taxon>Dikarya</taxon>
        <taxon>Ascomycota</taxon>
        <taxon>Pezizomycotina</taxon>
        <taxon>Eurotiomycetes</taxon>
        <taxon>Eurotiomycetidae</taxon>
        <taxon>Eurotiales</taxon>
        <taxon>Aspergillaceae</taxon>
        <taxon>Aspergillus</taxon>
    </lineage>
</organism>
<protein>
    <submittedName>
        <fullName evidence="1">Uncharacterized protein</fullName>
    </submittedName>
</protein>
<proteinExistence type="predicted"/>
<dbReference type="EMBL" id="KZ825128">
    <property type="protein sequence ID" value="PYI20116.1"/>
    <property type="molecule type" value="Genomic_DNA"/>
</dbReference>
<accession>A0A2V5IK06</accession>
<keyword evidence="2" id="KW-1185">Reference proteome</keyword>
<evidence type="ECO:0000313" key="1">
    <source>
        <dbReference type="EMBL" id="PYI20116.1"/>
    </source>
</evidence>
<name>A0A2V5IK06_ASPV1</name>
<gene>
    <name evidence="1" type="ORF">BO99DRAFT_118803</name>
</gene>